<sequence>MEWRFFPKDTQPPRHAARIGRAMRGHIWWPNWMHGQIGVLDTKTFQFYLIDLPTSSTEDEHTYKIGETNDEKLCIVDIIDNTLVSHFLTASNADCVVEGWVLYKEFPLHSIVEEFTGGLNDEERSCVRVKLVAVIDGFVYLSIFYCKDTESCEVYLSLCLETSETSELFKGAYRHNENAHPYIMAWPPSLLQSKEESETKLDDGPVGTKQGPSVLVAALQSLSQALMDDGDSNGRIVAELDAFLRPNVVDEGSLVSKITSLDAQLVTARDRILRIST</sequence>
<keyword evidence="2" id="KW-1185">Reference proteome</keyword>
<reference evidence="1" key="1">
    <citation type="submission" date="2021-05" db="EMBL/GenBank/DDBJ databases">
        <authorList>
            <person name="Scholz U."/>
            <person name="Mascher M."/>
            <person name="Fiebig A."/>
        </authorList>
    </citation>
    <scope>NUCLEOTIDE SEQUENCE [LARGE SCALE GENOMIC DNA]</scope>
</reference>
<evidence type="ECO:0000313" key="2">
    <source>
        <dbReference type="Proteomes" id="UP001732700"/>
    </source>
</evidence>
<proteinExistence type="predicted"/>
<dbReference type="Proteomes" id="UP001732700">
    <property type="component" value="Chromosome 4A"/>
</dbReference>
<reference evidence="1" key="2">
    <citation type="submission" date="2025-09" db="UniProtKB">
        <authorList>
            <consortium name="EnsemblPlants"/>
        </authorList>
    </citation>
    <scope>IDENTIFICATION</scope>
</reference>
<accession>A0ACD5WCT5</accession>
<protein>
    <submittedName>
        <fullName evidence="1">Uncharacterized protein</fullName>
    </submittedName>
</protein>
<organism evidence="1 2">
    <name type="scientific">Avena sativa</name>
    <name type="common">Oat</name>
    <dbReference type="NCBI Taxonomy" id="4498"/>
    <lineage>
        <taxon>Eukaryota</taxon>
        <taxon>Viridiplantae</taxon>
        <taxon>Streptophyta</taxon>
        <taxon>Embryophyta</taxon>
        <taxon>Tracheophyta</taxon>
        <taxon>Spermatophyta</taxon>
        <taxon>Magnoliopsida</taxon>
        <taxon>Liliopsida</taxon>
        <taxon>Poales</taxon>
        <taxon>Poaceae</taxon>
        <taxon>BOP clade</taxon>
        <taxon>Pooideae</taxon>
        <taxon>Poodae</taxon>
        <taxon>Poeae</taxon>
        <taxon>Poeae Chloroplast Group 1 (Aveneae type)</taxon>
        <taxon>Aveninae</taxon>
        <taxon>Avena</taxon>
    </lineage>
</organism>
<name>A0ACD5WCT5_AVESA</name>
<dbReference type="EnsemblPlants" id="AVESA.00010b.r2.4AG0618910.1">
    <property type="protein sequence ID" value="AVESA.00010b.r2.4AG0618910.1.CDS"/>
    <property type="gene ID" value="AVESA.00010b.r2.4AG0618910"/>
</dbReference>
<evidence type="ECO:0000313" key="1">
    <source>
        <dbReference type="EnsemblPlants" id="AVESA.00010b.r2.4AG0618910.1.CDS"/>
    </source>
</evidence>